<keyword evidence="1" id="KW-0472">Membrane</keyword>
<sequence>MKIQSRLTLYVAIGAMFAFMGAMVFVSTMDFEELEKGEIKLVGVEVTNVNSIENHFTLTGTLQIANHGERTFVIPIITYDHFVNGEFIGNTAYNVEDIPMTGRVPFFPGVEINLETKMEVYLTEENRNLYFAILNGESVKHEIKGQYTVETAWQLIEKAFESSL</sequence>
<protein>
    <recommendedName>
        <fullName evidence="3">Late embryogenesis abundant protein LEA-2 subgroup domain-containing protein</fullName>
    </recommendedName>
</protein>
<organism evidence="2">
    <name type="scientific">marine metagenome</name>
    <dbReference type="NCBI Taxonomy" id="408172"/>
    <lineage>
        <taxon>unclassified sequences</taxon>
        <taxon>metagenomes</taxon>
        <taxon>ecological metagenomes</taxon>
    </lineage>
</organism>
<feature type="transmembrane region" description="Helical" evidence="1">
    <location>
        <begin position="7"/>
        <end position="26"/>
    </location>
</feature>
<evidence type="ECO:0000313" key="2">
    <source>
        <dbReference type="EMBL" id="SVB08372.1"/>
    </source>
</evidence>
<dbReference type="EMBL" id="UINC01028052">
    <property type="protein sequence ID" value="SVB08372.1"/>
    <property type="molecule type" value="Genomic_DNA"/>
</dbReference>
<keyword evidence="1" id="KW-0812">Transmembrane</keyword>
<evidence type="ECO:0000256" key="1">
    <source>
        <dbReference type="SAM" id="Phobius"/>
    </source>
</evidence>
<dbReference type="AlphaFoldDB" id="A0A382B522"/>
<dbReference type="Gene3D" id="2.60.40.1820">
    <property type="match status" value="1"/>
</dbReference>
<proteinExistence type="predicted"/>
<evidence type="ECO:0008006" key="3">
    <source>
        <dbReference type="Google" id="ProtNLM"/>
    </source>
</evidence>
<reference evidence="2" key="1">
    <citation type="submission" date="2018-05" db="EMBL/GenBank/DDBJ databases">
        <authorList>
            <person name="Lanie J.A."/>
            <person name="Ng W.-L."/>
            <person name="Kazmierczak K.M."/>
            <person name="Andrzejewski T.M."/>
            <person name="Davidsen T.M."/>
            <person name="Wayne K.J."/>
            <person name="Tettelin H."/>
            <person name="Glass J.I."/>
            <person name="Rusch D."/>
            <person name="Podicherti R."/>
            <person name="Tsui H.-C.T."/>
            <person name="Winkler M.E."/>
        </authorList>
    </citation>
    <scope>NUCLEOTIDE SEQUENCE</scope>
</reference>
<accession>A0A382B522</accession>
<name>A0A382B522_9ZZZZ</name>
<keyword evidence="1" id="KW-1133">Transmembrane helix</keyword>
<gene>
    <name evidence="2" type="ORF">METZ01_LOCUS161226</name>
</gene>